<evidence type="ECO:0000256" key="6">
    <source>
        <dbReference type="ARBA" id="ARBA00022980"/>
    </source>
</evidence>
<evidence type="ECO:0000259" key="17">
    <source>
        <dbReference type="PROSITE" id="PS51730"/>
    </source>
</evidence>
<feature type="site" description="Crucial for catalytic activity" evidence="15">
    <location>
        <position position="418"/>
    </location>
</feature>
<evidence type="ECO:0000256" key="13">
    <source>
        <dbReference type="ARBA" id="ARBA00062683"/>
    </source>
</evidence>
<keyword evidence="15" id="KW-0963">Cytoplasm</keyword>
<evidence type="ECO:0000256" key="4">
    <source>
        <dbReference type="ARBA" id="ARBA00022679"/>
    </source>
</evidence>
<proteinExistence type="inferred from homology"/>
<keyword evidence="15" id="KW-0472">Membrane</keyword>
<keyword evidence="5" id="KW-0809">Transit peptide</keyword>
<comment type="function">
    <text evidence="12 15">Specifically acetylates 'Lys-40' in alpha-tubulin on the lumenal side of microtubules. Promotes microtubule destabilization and accelerates microtubule dynamics; this activity may be independent of acetylation activity. Acetylates alpha-tubulin with a slow enzymatic rate, due to a catalytic site that is not optimized for acetyl transfer. Enters the microtubule through each end and diffuses quickly throughout the lumen of microtubules. Acetylates only long/old microtubules because of its slow acetylation rate since it does not have time to act on dynamically unstable microtubules before the enzyme is released. Required for normal sperm flagellar function. Promotes directional cell locomotion and chemotaxis, through AP2A2-dependent acetylation of alpha-tubulin at clathrin-coated pits that are concentrated at the leading edge of migrating cells. May facilitate primary cilium assembly.</text>
</comment>
<feature type="binding site" evidence="15">
    <location>
        <begin position="484"/>
        <end position="497"/>
    </location>
    <ligand>
        <name>acetyl-CoA</name>
        <dbReference type="ChEBI" id="CHEBI:57288"/>
    </ligand>
</feature>
<feature type="compositionally biased region" description="Basic and acidic residues" evidence="16">
    <location>
        <begin position="586"/>
        <end position="595"/>
    </location>
</feature>
<dbReference type="GO" id="GO:0006412">
    <property type="term" value="P:translation"/>
    <property type="evidence" value="ECO:0007669"/>
    <property type="project" value="InterPro"/>
</dbReference>
<reference evidence="18 19" key="1">
    <citation type="submission" date="2019-01" db="EMBL/GenBank/DDBJ databases">
        <authorList>
            <person name="Alioto T."/>
            <person name="Alioto T."/>
        </authorList>
    </citation>
    <scope>NUCLEOTIDE SEQUENCE [LARGE SCALE GENOMIC DNA]</scope>
</reference>
<keyword evidence="15" id="KW-0966">Cell projection</keyword>
<dbReference type="AlphaFoldDB" id="A0A485NG82"/>
<evidence type="ECO:0000256" key="12">
    <source>
        <dbReference type="ARBA" id="ARBA00054822"/>
    </source>
</evidence>
<evidence type="ECO:0000256" key="10">
    <source>
        <dbReference type="ARBA" id="ARBA00023315"/>
    </source>
</evidence>
<keyword evidence="9" id="KW-0687">Ribonucleoprotein</keyword>
<keyword evidence="15" id="KW-0007">Acetylation</keyword>
<evidence type="ECO:0000256" key="3">
    <source>
        <dbReference type="ARBA" id="ARBA00022553"/>
    </source>
</evidence>
<evidence type="ECO:0000256" key="15">
    <source>
        <dbReference type="HAMAP-Rule" id="MF_03130"/>
    </source>
</evidence>
<evidence type="ECO:0000256" key="9">
    <source>
        <dbReference type="ARBA" id="ARBA00023274"/>
    </source>
</evidence>
<evidence type="ECO:0000313" key="19">
    <source>
        <dbReference type="Proteomes" id="UP000386466"/>
    </source>
</evidence>
<keyword evidence="10 15" id="KW-0012">Acyltransferase</keyword>
<feature type="region of interest" description="Disordered" evidence="16">
    <location>
        <begin position="556"/>
        <end position="595"/>
    </location>
</feature>
<dbReference type="GO" id="GO:0005925">
    <property type="term" value="C:focal adhesion"/>
    <property type="evidence" value="ECO:0007669"/>
    <property type="project" value="UniProtKB-SubCell"/>
</dbReference>
<feature type="compositionally biased region" description="Low complexity" evidence="16">
    <location>
        <begin position="569"/>
        <end position="581"/>
    </location>
</feature>
<feature type="region of interest" description="Disordered" evidence="16">
    <location>
        <begin position="664"/>
        <end position="741"/>
    </location>
</feature>
<comment type="similarity">
    <text evidence="15">Belongs to the acetyltransferase ATAT1 family.</text>
</comment>
<sequence>MAAACSGGVFYTRTPPNAPKHAKLFSPWLVEPGRRVRIEKTPPFYASVLTQVRGRLPHCGLALGPTVVSFLEHAQLPFVPWAYVKMAASLSCSLLRRLLNLSPFRGAYGVQVPLQTLCTKALPEEDSLPLDPITPYKNEPWKYLDSEEYQNRYGSRPVWADYRRNHKGGIPPQRTRKTCIRRDKVAGNPCPICRDPKLHVDFRNLKLLEQFVCAHTGVIFHAPYTGVCMKQHKKLTQAIQKARDHGLLRYHIPQVEPRDLDFSTSHGAVSATPPAPSLVSGDPWYPWYSWKQPPERELSRLRRLYQSHLREESGPPPESMPELPLTTPAEASSTEQESPQSALRSGSDVLRGGSVHAQWAMEFSFDVDALLPERITVLDQHLRPPARRPGTTTPARVDLQQQIMTIVDELGKASAKAQHLPAPITSASRMQSNRHVMYVLKDTSARPAGKGAIIGFLKVGYKKLFVLDDREAHNEVEPLCILDFYIHESLQRHGHGRELFHYMLQKERVEPHQLAIDRPSQKLLKFLNKHYNLETTVPQVNNFVIFEGFFAHQHRPPAPSLRASRHSRAAVVDPTPAAPARKLPPKRAEGDIKPYSSSDREFLKVAVEPPWPLNRAPRRATPPVHPPPRSSSLGNSPERGPLRPFVPEQELLRSLRLCPPHPTARLLLATDPGGSPAQRRRTRGAPPGLVAQSCCYSRHGGLSSSSPNTGNQEWKQGEQETQNRSASEEQVLSQDGSGEELMHTVPPQAQALPAQSWTMGGDMFNARFIRNLQDRRSTRPW</sequence>
<feature type="domain" description="N-acetyltransferase" evidence="17">
    <location>
        <begin position="361"/>
        <end position="550"/>
    </location>
</feature>
<keyword evidence="3" id="KW-0597">Phosphoprotein</keyword>
<evidence type="ECO:0000256" key="5">
    <source>
        <dbReference type="ARBA" id="ARBA00022946"/>
    </source>
</evidence>
<feature type="region of interest" description="Disordered" evidence="16">
    <location>
        <begin position="612"/>
        <end position="644"/>
    </location>
</feature>
<dbReference type="SUPFAM" id="SSF46911">
    <property type="entry name" value="Ribosomal protein S18"/>
    <property type="match status" value="1"/>
</dbReference>
<dbReference type="Gene3D" id="3.40.630.30">
    <property type="match status" value="1"/>
</dbReference>
<name>A0A485NG82_LYNPA</name>
<dbReference type="HAMAP" id="MF_03130">
    <property type="entry name" value="mec17"/>
    <property type="match status" value="1"/>
</dbReference>
<evidence type="ECO:0000256" key="11">
    <source>
        <dbReference type="ARBA" id="ARBA00051998"/>
    </source>
</evidence>
<feature type="modified residue" description="N6-acetyllysine; by autocatalysis" evidence="15">
    <location>
        <position position="416"/>
    </location>
</feature>
<dbReference type="EC" id="2.3.1.108" evidence="15"/>
<keyword evidence="6" id="KW-0689">Ribosomal protein</keyword>
<dbReference type="GO" id="GO:0005763">
    <property type="term" value="C:mitochondrial small ribosomal subunit"/>
    <property type="evidence" value="ECO:0007669"/>
    <property type="project" value="UniProtKB-ARBA"/>
</dbReference>
<dbReference type="InterPro" id="IPR007965">
    <property type="entry name" value="GNAT_ATAT"/>
</dbReference>
<dbReference type="GO" id="GO:0005819">
    <property type="term" value="C:spindle"/>
    <property type="evidence" value="ECO:0007669"/>
    <property type="project" value="UniProtKB-SubCell"/>
</dbReference>
<feature type="compositionally biased region" description="Polar residues" evidence="16">
    <location>
        <begin position="702"/>
        <end position="736"/>
    </location>
</feature>
<dbReference type="InterPro" id="IPR001648">
    <property type="entry name" value="Ribosomal_bS18"/>
</dbReference>
<organism evidence="18 19">
    <name type="scientific">Lynx pardinus</name>
    <name type="common">Iberian lynx</name>
    <name type="synonym">Felis pardina</name>
    <dbReference type="NCBI Taxonomy" id="191816"/>
    <lineage>
        <taxon>Eukaryota</taxon>
        <taxon>Metazoa</taxon>
        <taxon>Chordata</taxon>
        <taxon>Craniata</taxon>
        <taxon>Vertebrata</taxon>
        <taxon>Euteleostomi</taxon>
        <taxon>Mammalia</taxon>
        <taxon>Eutheria</taxon>
        <taxon>Laurasiatheria</taxon>
        <taxon>Carnivora</taxon>
        <taxon>Feliformia</taxon>
        <taxon>Felidae</taxon>
        <taxon>Felinae</taxon>
        <taxon>Lynx</taxon>
    </lineage>
</organism>
<dbReference type="Gene3D" id="4.10.640.10">
    <property type="entry name" value="Ribosomal protein S18"/>
    <property type="match status" value="1"/>
</dbReference>
<dbReference type="Gene3D" id="6.20.370.120">
    <property type="match status" value="1"/>
</dbReference>
<dbReference type="Pfam" id="PF01084">
    <property type="entry name" value="Ribosomal_S18"/>
    <property type="match status" value="1"/>
</dbReference>
<gene>
    <name evidence="15" type="primary">ATAT1</name>
    <name evidence="15" type="synonym">MEC17</name>
    <name evidence="18" type="ORF">LYPA_23C022236</name>
</gene>
<dbReference type="GO" id="GO:0003735">
    <property type="term" value="F:structural constituent of ribosome"/>
    <property type="evidence" value="ECO:0007669"/>
    <property type="project" value="InterPro"/>
</dbReference>
<keyword evidence="7" id="KW-0496">Mitochondrion</keyword>
<accession>A0A485NG82</accession>
<feature type="binding site" evidence="15">
    <location>
        <begin position="520"/>
        <end position="529"/>
    </location>
    <ligand>
        <name>acetyl-CoA</name>
        <dbReference type="ChEBI" id="CHEBI:57288"/>
    </ligand>
</feature>
<comment type="subunit">
    <text evidence="14 15">Component of the BBSome complex. Interacts with AP2 alpha-adaptins, including AP2A2, but not with AP1 gamma-adaptin (AP1G1/AP1G2); this interaction is required for efficient alpha-tubulin acetylation, hence clathrin-coated pits are sites of microtubule acetylation.</text>
</comment>
<comment type="PTM">
    <text evidence="15">Autoacetylation strongly increases tubulin acetylation.</text>
</comment>
<evidence type="ECO:0000313" key="18">
    <source>
        <dbReference type="EMBL" id="VFV32631.1"/>
    </source>
</evidence>
<comment type="similarity">
    <text evidence="2">Belongs to the bacterial ribosomal protein bS18 family. Mitochondrion-specific ribosomal protein mS40 subfamily.</text>
</comment>
<dbReference type="PANTHER" id="PTHR12327">
    <property type="entry name" value="ALPHA-TUBULIN N-ACETYLTRANSFERASE 1"/>
    <property type="match status" value="1"/>
</dbReference>
<dbReference type="InterPro" id="IPR038746">
    <property type="entry name" value="Atat"/>
</dbReference>
<dbReference type="PROSITE" id="PS51730">
    <property type="entry name" value="GNAT_ATAT"/>
    <property type="match status" value="1"/>
</dbReference>
<dbReference type="EMBL" id="CAAGRJ010017207">
    <property type="protein sequence ID" value="VFV32631.1"/>
    <property type="molecule type" value="Genomic_DNA"/>
</dbReference>
<dbReference type="GO" id="GO:0005874">
    <property type="term" value="C:microtubule"/>
    <property type="evidence" value="ECO:0007669"/>
    <property type="project" value="InterPro"/>
</dbReference>
<protein>
    <recommendedName>
        <fullName evidence="15">Alpha-tubulin N-acetyltransferase 1</fullName>
        <shortName evidence="15">Alpha-TAT</shortName>
        <shortName evidence="15">Alpha-TAT1</shortName>
        <shortName evidence="15">TAT</shortName>
        <ecNumber evidence="15">2.3.1.108</ecNumber>
    </recommendedName>
    <alternativeName>
        <fullName evidence="15">Acetyltransferase mec-17 homolog</fullName>
    </alternativeName>
</protein>
<dbReference type="GO" id="GO:0019799">
    <property type="term" value="F:tubulin N-acetyltransferase activity"/>
    <property type="evidence" value="ECO:0007669"/>
    <property type="project" value="UniProtKB-UniRule"/>
</dbReference>
<dbReference type="GO" id="GO:0030424">
    <property type="term" value="C:axon"/>
    <property type="evidence" value="ECO:0007669"/>
    <property type="project" value="UniProtKB-SubCell"/>
</dbReference>
<dbReference type="FunFam" id="3.40.630.30:FF:000060">
    <property type="entry name" value="Alpha-tubulin N-acetyltransferase 1"/>
    <property type="match status" value="1"/>
</dbReference>
<evidence type="ECO:0000256" key="14">
    <source>
        <dbReference type="ARBA" id="ARBA00063317"/>
    </source>
</evidence>
<evidence type="ECO:0000256" key="7">
    <source>
        <dbReference type="ARBA" id="ARBA00023128"/>
    </source>
</evidence>
<dbReference type="GO" id="GO:0005905">
    <property type="term" value="C:clathrin-coated pit"/>
    <property type="evidence" value="ECO:0007669"/>
    <property type="project" value="UniProtKB-SubCell"/>
</dbReference>
<keyword evidence="4 15" id="KW-0808">Transferase</keyword>
<feature type="region of interest" description="Disordered" evidence="16">
    <location>
        <begin position="308"/>
        <end position="348"/>
    </location>
</feature>
<dbReference type="PANTHER" id="PTHR12327:SF0">
    <property type="entry name" value="ALPHA-TUBULIN N-ACETYLTRANSFERASE 1"/>
    <property type="match status" value="1"/>
</dbReference>
<evidence type="ECO:0000256" key="8">
    <source>
        <dbReference type="ARBA" id="ARBA00023176"/>
    </source>
</evidence>
<evidence type="ECO:0000256" key="1">
    <source>
        <dbReference type="ARBA" id="ARBA00004173"/>
    </source>
</evidence>
<evidence type="ECO:0000256" key="2">
    <source>
        <dbReference type="ARBA" id="ARBA00006136"/>
    </source>
</evidence>
<keyword evidence="8 15" id="KW-0168">Coated pit</keyword>
<keyword evidence="15" id="KW-0965">Cell junction</keyword>
<dbReference type="GO" id="GO:0048666">
    <property type="term" value="P:neuron development"/>
    <property type="evidence" value="ECO:0007669"/>
    <property type="project" value="UniProtKB-UniRule"/>
</dbReference>
<keyword evidence="19" id="KW-1185">Reference proteome</keyword>
<dbReference type="InterPro" id="IPR036870">
    <property type="entry name" value="Ribosomal_bS18_sf"/>
</dbReference>
<feature type="modified residue" description="N6-acetyllysine; by autocatalysis" evidence="15">
    <location>
        <position position="506"/>
    </location>
</feature>
<feature type="compositionally biased region" description="Polar residues" evidence="16">
    <location>
        <begin position="329"/>
        <end position="344"/>
    </location>
</feature>
<comment type="catalytic activity">
    <reaction evidence="11 15">
        <text>L-lysyl-[alpha-tubulin] + acetyl-CoA = N(6)-acetyl-L-lysyl-[alpha-tubulin] + CoA + H(+)</text>
        <dbReference type="Rhea" id="RHEA:15277"/>
        <dbReference type="Rhea" id="RHEA-COMP:11278"/>
        <dbReference type="Rhea" id="RHEA-COMP:11279"/>
        <dbReference type="ChEBI" id="CHEBI:15378"/>
        <dbReference type="ChEBI" id="CHEBI:29969"/>
        <dbReference type="ChEBI" id="CHEBI:57287"/>
        <dbReference type="ChEBI" id="CHEBI:57288"/>
        <dbReference type="ChEBI" id="CHEBI:61930"/>
        <dbReference type="EC" id="2.3.1.108"/>
    </reaction>
</comment>
<dbReference type="GO" id="GO:0070507">
    <property type="term" value="P:regulation of microtubule cytoskeleton organization"/>
    <property type="evidence" value="ECO:0007669"/>
    <property type="project" value="UniProtKB-UniRule"/>
</dbReference>
<dbReference type="FunFam" id="4.10.640.10:FF:000008">
    <property type="entry name" value="28S ribosomal protein S18b, mitochondrial"/>
    <property type="match status" value="1"/>
</dbReference>
<dbReference type="Proteomes" id="UP000386466">
    <property type="component" value="Unassembled WGS sequence"/>
</dbReference>
<comment type="subcellular location">
    <subcellularLocation>
        <location evidence="15">Cytoplasm</location>
    </subcellularLocation>
    <subcellularLocation>
        <location evidence="15">Membrane</location>
        <location evidence="15">Clathrin-coated pit</location>
    </subcellularLocation>
    <subcellularLocation>
        <location evidence="15">Cell junction</location>
        <location evidence="15">Focal adhesion</location>
    </subcellularLocation>
    <subcellularLocation>
        <location evidence="15">Cell projection</location>
        <location evidence="15">Axon</location>
    </subcellularLocation>
    <subcellularLocation>
        <location evidence="15">Cytoplasm</location>
        <location evidence="15">Cytoskeleton</location>
    </subcellularLocation>
    <subcellularLocation>
        <location evidence="15">Cytoplasm</location>
        <location evidence="15">Cytoskeleton</location>
        <location evidence="15">Spindle</location>
    </subcellularLocation>
    <subcellularLocation>
        <location evidence="1">Mitochondrion</location>
    </subcellularLocation>
</comment>
<keyword evidence="15" id="KW-0206">Cytoskeleton</keyword>
<dbReference type="Pfam" id="PF05301">
    <property type="entry name" value="Acetyltransf_16"/>
    <property type="match status" value="1"/>
</dbReference>
<comment type="subunit">
    <text evidence="13">Component of the mitochondrial ribosome small subunit (28S) which comprises a 12S rRNA and about 30 distinct proteins.</text>
</comment>
<evidence type="ECO:0000256" key="16">
    <source>
        <dbReference type="SAM" id="MobiDB-lite"/>
    </source>
</evidence>